<comment type="caution">
    <text evidence="12">The sequence shown here is derived from an EMBL/GenBank/DDBJ whole genome shotgun (WGS) entry which is preliminary data.</text>
</comment>
<evidence type="ECO:0000256" key="1">
    <source>
        <dbReference type="ARBA" id="ARBA00001771"/>
    </source>
</evidence>
<evidence type="ECO:0000313" key="12">
    <source>
        <dbReference type="EMBL" id="NYI65760.1"/>
    </source>
</evidence>
<organism evidence="12 13">
    <name type="scientific">Spelaeicoccus albus</name>
    <dbReference type="NCBI Taxonomy" id="1280376"/>
    <lineage>
        <taxon>Bacteria</taxon>
        <taxon>Bacillati</taxon>
        <taxon>Actinomycetota</taxon>
        <taxon>Actinomycetes</taxon>
        <taxon>Micrococcales</taxon>
        <taxon>Brevibacteriaceae</taxon>
        <taxon>Spelaeicoccus</taxon>
    </lineage>
</organism>
<feature type="binding site" evidence="11">
    <location>
        <position position="193"/>
    </location>
    <ligand>
        <name>substrate</name>
    </ligand>
</feature>
<gene>
    <name evidence="11" type="primary">thiM</name>
    <name evidence="12" type="ORF">BJY26_000066</name>
</gene>
<keyword evidence="10 11" id="KW-0784">Thiamine biosynthesis</keyword>
<feature type="binding site" evidence="11">
    <location>
        <position position="166"/>
    </location>
    <ligand>
        <name>ATP</name>
        <dbReference type="ChEBI" id="CHEBI:30616"/>
    </ligand>
</feature>
<keyword evidence="4 11" id="KW-0808">Transferase</keyword>
<evidence type="ECO:0000256" key="5">
    <source>
        <dbReference type="ARBA" id="ARBA00022723"/>
    </source>
</evidence>
<dbReference type="GO" id="GO:0004417">
    <property type="term" value="F:hydroxyethylthiazole kinase activity"/>
    <property type="evidence" value="ECO:0007669"/>
    <property type="project" value="UniProtKB-UniRule"/>
</dbReference>
<dbReference type="EC" id="2.7.1.50" evidence="11"/>
<sequence>MDVAYTSEVLARVRATNPLVQCLTNSVVTGFTANVLLALGASPAMTDVPRESGPFAEIASAVLINTGTPHAEQRNAMAEAAKAAHRAGTPWVLDPVAVGSLPVRTALARGLLDFRPTAVRGNPSEIIALAELGGGGRGTDAIDTPDDALPAGAALAASCGAVTAVSGRVDLVTDGTRVIRSASGTSLLTKITGGGCALGAVTAAFLAVAGADRSGGEPADGPGAVLNATAAATVVYTAAAEMAAESAGGPGTFAGLFLDALAAVDTADIERRAALS</sequence>
<comment type="pathway">
    <text evidence="3 11">Cofactor biosynthesis; thiamine diphosphate biosynthesis; 4-methyl-5-(2-phosphoethyl)-thiazole from 5-(2-hydroxyethyl)-4-methylthiazole: step 1/1.</text>
</comment>
<dbReference type="NCBIfam" id="NF006830">
    <property type="entry name" value="PRK09355.1"/>
    <property type="match status" value="1"/>
</dbReference>
<accession>A0A7Z0A8Z4</accession>
<keyword evidence="7 11" id="KW-0418">Kinase</keyword>
<proteinExistence type="inferred from homology"/>
<feature type="binding site" evidence="11">
    <location>
        <position position="120"/>
    </location>
    <ligand>
        <name>ATP</name>
        <dbReference type="ChEBI" id="CHEBI:30616"/>
    </ligand>
</feature>
<dbReference type="HAMAP" id="MF_00228">
    <property type="entry name" value="Thz_kinase"/>
    <property type="match status" value="1"/>
</dbReference>
<dbReference type="Gene3D" id="3.40.1190.20">
    <property type="match status" value="1"/>
</dbReference>
<evidence type="ECO:0000256" key="10">
    <source>
        <dbReference type="ARBA" id="ARBA00022977"/>
    </source>
</evidence>
<dbReference type="EMBL" id="JACBZP010000001">
    <property type="protein sequence ID" value="NYI65760.1"/>
    <property type="molecule type" value="Genomic_DNA"/>
</dbReference>
<dbReference type="Proteomes" id="UP000539111">
    <property type="component" value="Unassembled WGS sequence"/>
</dbReference>
<feature type="binding site" evidence="11">
    <location>
        <position position="45"/>
    </location>
    <ligand>
        <name>substrate</name>
    </ligand>
</feature>
<dbReference type="UniPathway" id="UPA00060">
    <property type="reaction ID" value="UER00139"/>
</dbReference>
<dbReference type="CDD" id="cd01170">
    <property type="entry name" value="THZ_kinase"/>
    <property type="match status" value="1"/>
</dbReference>
<dbReference type="PRINTS" id="PR01099">
    <property type="entry name" value="HYETHTZKNASE"/>
</dbReference>
<comment type="cofactor">
    <cofactor evidence="2 11">
        <name>Mg(2+)</name>
        <dbReference type="ChEBI" id="CHEBI:18420"/>
    </cofactor>
</comment>
<keyword evidence="13" id="KW-1185">Reference proteome</keyword>
<reference evidence="12 13" key="1">
    <citation type="submission" date="2020-07" db="EMBL/GenBank/DDBJ databases">
        <title>Sequencing the genomes of 1000 actinobacteria strains.</title>
        <authorList>
            <person name="Klenk H.-P."/>
        </authorList>
    </citation>
    <scope>NUCLEOTIDE SEQUENCE [LARGE SCALE GENOMIC DNA]</scope>
    <source>
        <strain evidence="12 13">DSM 26341</strain>
    </source>
</reference>
<dbReference type="PIRSF" id="PIRSF000513">
    <property type="entry name" value="Thz_kinase"/>
    <property type="match status" value="1"/>
</dbReference>
<evidence type="ECO:0000256" key="8">
    <source>
        <dbReference type="ARBA" id="ARBA00022840"/>
    </source>
</evidence>
<evidence type="ECO:0000256" key="9">
    <source>
        <dbReference type="ARBA" id="ARBA00022842"/>
    </source>
</evidence>
<comment type="catalytic activity">
    <reaction evidence="1 11">
        <text>5-(2-hydroxyethyl)-4-methylthiazole + ATP = 4-methyl-5-(2-phosphooxyethyl)-thiazole + ADP + H(+)</text>
        <dbReference type="Rhea" id="RHEA:24212"/>
        <dbReference type="ChEBI" id="CHEBI:15378"/>
        <dbReference type="ChEBI" id="CHEBI:17957"/>
        <dbReference type="ChEBI" id="CHEBI:30616"/>
        <dbReference type="ChEBI" id="CHEBI:58296"/>
        <dbReference type="ChEBI" id="CHEBI:456216"/>
        <dbReference type="EC" id="2.7.1.50"/>
    </reaction>
</comment>
<comment type="similarity">
    <text evidence="11">Belongs to the Thz kinase family.</text>
</comment>
<evidence type="ECO:0000256" key="6">
    <source>
        <dbReference type="ARBA" id="ARBA00022741"/>
    </source>
</evidence>
<keyword evidence="6 11" id="KW-0547">Nucleotide-binding</keyword>
<keyword evidence="8 11" id="KW-0067">ATP-binding</keyword>
<evidence type="ECO:0000256" key="3">
    <source>
        <dbReference type="ARBA" id="ARBA00004868"/>
    </source>
</evidence>
<protein>
    <recommendedName>
        <fullName evidence="11">Hydroxyethylthiazole kinase</fullName>
        <ecNumber evidence="11">2.7.1.50</ecNumber>
    </recommendedName>
    <alternativeName>
        <fullName evidence="11">4-methyl-5-beta-hydroxyethylthiazole kinase</fullName>
        <shortName evidence="11">TH kinase</shortName>
        <shortName evidence="11">Thz kinase</shortName>
    </alternativeName>
</protein>
<name>A0A7Z0A8Z4_9MICO</name>
<dbReference type="GO" id="GO:0000287">
    <property type="term" value="F:magnesium ion binding"/>
    <property type="evidence" value="ECO:0007669"/>
    <property type="project" value="UniProtKB-UniRule"/>
</dbReference>
<dbReference type="GO" id="GO:0005524">
    <property type="term" value="F:ATP binding"/>
    <property type="evidence" value="ECO:0007669"/>
    <property type="project" value="UniProtKB-UniRule"/>
</dbReference>
<dbReference type="GO" id="GO:0009228">
    <property type="term" value="P:thiamine biosynthetic process"/>
    <property type="evidence" value="ECO:0007669"/>
    <property type="project" value="UniProtKB-KW"/>
</dbReference>
<dbReference type="SUPFAM" id="SSF53613">
    <property type="entry name" value="Ribokinase-like"/>
    <property type="match status" value="1"/>
</dbReference>
<keyword evidence="5 11" id="KW-0479">Metal-binding</keyword>
<dbReference type="GO" id="GO:0009229">
    <property type="term" value="P:thiamine diphosphate biosynthetic process"/>
    <property type="evidence" value="ECO:0007669"/>
    <property type="project" value="UniProtKB-UniRule"/>
</dbReference>
<evidence type="ECO:0000256" key="4">
    <source>
        <dbReference type="ARBA" id="ARBA00022679"/>
    </source>
</evidence>
<keyword evidence="9 11" id="KW-0460">Magnesium</keyword>
<comment type="function">
    <text evidence="11">Catalyzes the phosphorylation of the hydroxyl group of 4-methyl-5-beta-hydroxyethylthiazole (THZ).</text>
</comment>
<evidence type="ECO:0000256" key="2">
    <source>
        <dbReference type="ARBA" id="ARBA00001946"/>
    </source>
</evidence>
<dbReference type="InterPro" id="IPR000417">
    <property type="entry name" value="Hyethyz_kinase"/>
</dbReference>
<dbReference type="AlphaFoldDB" id="A0A7Z0A8Z4"/>
<dbReference type="InterPro" id="IPR029056">
    <property type="entry name" value="Ribokinase-like"/>
</dbReference>
<evidence type="ECO:0000256" key="7">
    <source>
        <dbReference type="ARBA" id="ARBA00022777"/>
    </source>
</evidence>
<dbReference type="Pfam" id="PF02110">
    <property type="entry name" value="HK"/>
    <property type="match status" value="1"/>
</dbReference>
<dbReference type="RefSeq" id="WP_179424696.1">
    <property type="nucleotide sequence ID" value="NZ_JACBZP010000001.1"/>
</dbReference>
<evidence type="ECO:0000256" key="11">
    <source>
        <dbReference type="HAMAP-Rule" id="MF_00228"/>
    </source>
</evidence>
<evidence type="ECO:0000313" key="13">
    <source>
        <dbReference type="Proteomes" id="UP000539111"/>
    </source>
</evidence>